<dbReference type="EMBL" id="CP045737">
    <property type="protein sequence ID" value="QGG40027.1"/>
    <property type="molecule type" value="Genomic_DNA"/>
</dbReference>
<sequence>MALSGRVDGEIPLIIALAAVNALVQSLVWYRAVAAEAGGTAHWIASVALPANALAALIVLVPWGSSTNTVVAMISCLVIGNAGLLAVMLRFDVGGPVVRNLPTVPAARQRGHWWFLAKSGTSYGGLMVVQSISLTLPPSVLTILSIPMKIVGAVAATFVNALMPRLVHQDTDSPQAAFRFLRQVVVILGSLGAFGALATKIVAPEHTVPAVIVWLWLIASAAGAVAQRLAFRFLPPSFSRITIAVVPVIVVGVMVSTQWAGFGLVALLCAYALVDAATSFLLLLSLKDRRMSLLTGGLTMSLVAIWVASL</sequence>
<feature type="transmembrane region" description="Helical" evidence="1">
    <location>
        <begin position="291"/>
        <end position="309"/>
    </location>
</feature>
<feature type="transmembrane region" description="Helical" evidence="1">
    <location>
        <begin position="42"/>
        <end position="64"/>
    </location>
</feature>
<dbReference type="AlphaFoldDB" id="A0A5Q2MA99"/>
<keyword evidence="1" id="KW-1133">Transmembrane helix</keyword>
<keyword evidence="3" id="KW-1185">Reference proteome</keyword>
<evidence type="ECO:0000256" key="1">
    <source>
        <dbReference type="SAM" id="Phobius"/>
    </source>
</evidence>
<protein>
    <submittedName>
        <fullName evidence="2">Uncharacterized protein</fullName>
    </submittedName>
</protein>
<proteinExistence type="predicted"/>
<accession>A0A5Q2MA99</accession>
<feature type="transmembrane region" description="Helical" evidence="1">
    <location>
        <begin position="12"/>
        <end position="30"/>
    </location>
</feature>
<evidence type="ECO:0000313" key="3">
    <source>
        <dbReference type="Proteomes" id="UP000392064"/>
    </source>
</evidence>
<keyword evidence="1" id="KW-0472">Membrane</keyword>
<keyword evidence="1" id="KW-0812">Transmembrane</keyword>
<feature type="transmembrane region" description="Helical" evidence="1">
    <location>
        <begin position="262"/>
        <end position="284"/>
    </location>
</feature>
<feature type="transmembrane region" description="Helical" evidence="1">
    <location>
        <begin position="140"/>
        <end position="163"/>
    </location>
</feature>
<gene>
    <name evidence="2" type="ORF">GEV26_00770</name>
</gene>
<feature type="transmembrane region" description="Helical" evidence="1">
    <location>
        <begin position="70"/>
        <end position="91"/>
    </location>
</feature>
<dbReference type="KEGG" id="aef:GEV26_00770"/>
<feature type="transmembrane region" description="Helical" evidence="1">
    <location>
        <begin position="184"/>
        <end position="202"/>
    </location>
</feature>
<evidence type="ECO:0000313" key="2">
    <source>
        <dbReference type="EMBL" id="QGG40027.1"/>
    </source>
</evidence>
<reference evidence="2 3" key="1">
    <citation type="submission" date="2019-11" db="EMBL/GenBank/DDBJ databases">
        <authorList>
            <person name="Li J."/>
        </authorList>
    </citation>
    <scope>NUCLEOTIDE SEQUENCE [LARGE SCALE GENOMIC DNA]</scope>
    <source>
        <strain evidence="2 3">MF47</strain>
    </source>
</reference>
<feature type="transmembrane region" description="Helical" evidence="1">
    <location>
        <begin position="208"/>
        <end position="226"/>
    </location>
</feature>
<name>A0A5Q2MA99_9ACTN</name>
<organism evidence="2 3">
    <name type="scientific">Aeromicrobium yanjiei</name>
    <dbReference type="NCBI Taxonomy" id="2662028"/>
    <lineage>
        <taxon>Bacteria</taxon>
        <taxon>Bacillati</taxon>
        <taxon>Actinomycetota</taxon>
        <taxon>Actinomycetes</taxon>
        <taxon>Propionibacteriales</taxon>
        <taxon>Nocardioidaceae</taxon>
        <taxon>Aeromicrobium</taxon>
    </lineage>
</organism>
<dbReference type="Proteomes" id="UP000392064">
    <property type="component" value="Chromosome"/>
</dbReference>
<feature type="transmembrane region" description="Helical" evidence="1">
    <location>
        <begin position="238"/>
        <end position="256"/>
    </location>
</feature>